<gene>
    <name evidence="1" type="ORF">PoMZ_08709</name>
</gene>
<evidence type="ECO:0000313" key="1">
    <source>
        <dbReference type="EMBL" id="QBZ61752.1"/>
    </source>
</evidence>
<evidence type="ECO:0000313" key="2">
    <source>
        <dbReference type="Proteomes" id="UP000294847"/>
    </source>
</evidence>
<reference evidence="1 2" key="1">
    <citation type="journal article" date="2019" name="Mol. Biol. Evol.">
        <title>Blast fungal genomes show frequent chromosomal changes, gene gains and losses, and effector gene turnover.</title>
        <authorList>
            <person name="Gomez Luciano L.B."/>
            <person name="Jason Tsai I."/>
            <person name="Chuma I."/>
            <person name="Tosa Y."/>
            <person name="Chen Y.H."/>
            <person name="Li J.Y."/>
            <person name="Li M.Y."/>
            <person name="Jade Lu M.Y."/>
            <person name="Nakayashiki H."/>
            <person name="Li W.H."/>
        </authorList>
    </citation>
    <scope>NUCLEOTIDE SEQUENCE [LARGE SCALE GENOMIC DNA]</scope>
    <source>
        <strain evidence="1">MZ5-1-6</strain>
    </source>
</reference>
<protein>
    <submittedName>
        <fullName evidence="1">Uncharacterized protein</fullName>
    </submittedName>
</protein>
<accession>A0A4P7NIB0</accession>
<dbReference type="Proteomes" id="UP000294847">
    <property type="component" value="Chromosome 4"/>
</dbReference>
<proteinExistence type="predicted"/>
<name>A0A4P7NIB0_PYROR</name>
<organism evidence="1 2">
    <name type="scientific">Pyricularia oryzae</name>
    <name type="common">Rice blast fungus</name>
    <name type="synonym">Magnaporthe oryzae</name>
    <dbReference type="NCBI Taxonomy" id="318829"/>
    <lineage>
        <taxon>Eukaryota</taxon>
        <taxon>Fungi</taxon>
        <taxon>Dikarya</taxon>
        <taxon>Ascomycota</taxon>
        <taxon>Pezizomycotina</taxon>
        <taxon>Sordariomycetes</taxon>
        <taxon>Sordariomycetidae</taxon>
        <taxon>Magnaporthales</taxon>
        <taxon>Pyriculariaceae</taxon>
        <taxon>Pyricularia</taxon>
    </lineage>
</organism>
<dbReference type="EMBL" id="CP034207">
    <property type="protein sequence ID" value="QBZ61752.1"/>
    <property type="molecule type" value="Genomic_DNA"/>
</dbReference>
<sequence>MYFATAIVTISSSRTCMQTGMDAHWKFDPRAAFSATTKSSIKHASSKVVPGPRIFSSVVDYMLLICNKFFD</sequence>
<dbReference type="AlphaFoldDB" id="A0A4P7NIB0"/>